<dbReference type="Pfam" id="PF00583">
    <property type="entry name" value="Acetyltransf_1"/>
    <property type="match status" value="1"/>
</dbReference>
<proteinExistence type="predicted"/>
<comment type="caution">
    <text evidence="2">The sequence shown here is derived from an EMBL/GenBank/DDBJ whole genome shotgun (WGS) entry which is preliminary data.</text>
</comment>
<dbReference type="AlphaFoldDB" id="A0A243WDA9"/>
<dbReference type="Gene3D" id="3.40.630.30">
    <property type="match status" value="1"/>
</dbReference>
<sequence length="352" mass="39377">MEQPTCIYSKQQLSITVSPTASSAAVTLLQNTTYGTNGPKYSHTGQQKKVNHITGPYFFELRVGEEVVGMYCLSERVVQMPVGKVTGFYGRYLAIAPAHSGKGYGSLLKTEAVRYIERTTPAPHVFYSYIEEANARSMQISVKEGFTSLAQLEALVFGRLYPKQDPRVERLPINDRNALLALLTTAYQSYSFVQFNHVYAGQNYFVLRENGEIIAGVQANPVVWRIVDMPGISGKIMLNMLPHLPILKRIINPKEYAFAALEAVYTKPGREQELFPLLESVLAHFQITSALLLLDVNAPLRQLLKSSGKLGILNSLKKNIYTEVMVKLNGLRLEEVKQSPDQPLYTSAFDYT</sequence>
<dbReference type="OrthoDB" id="928069at2"/>
<evidence type="ECO:0000259" key="1">
    <source>
        <dbReference type="Pfam" id="PF00583"/>
    </source>
</evidence>
<dbReference type="InterPro" id="IPR016181">
    <property type="entry name" value="Acyl_CoA_acyltransferase"/>
</dbReference>
<gene>
    <name evidence="2" type="ORF">BXP70_11675</name>
</gene>
<evidence type="ECO:0000313" key="3">
    <source>
        <dbReference type="Proteomes" id="UP000194873"/>
    </source>
</evidence>
<dbReference type="SUPFAM" id="SSF55729">
    <property type="entry name" value="Acyl-CoA N-acyltransferases (Nat)"/>
    <property type="match status" value="1"/>
</dbReference>
<organism evidence="2 3">
    <name type="scientific">Hymenobacter crusticola</name>
    <dbReference type="NCBI Taxonomy" id="1770526"/>
    <lineage>
        <taxon>Bacteria</taxon>
        <taxon>Pseudomonadati</taxon>
        <taxon>Bacteroidota</taxon>
        <taxon>Cytophagia</taxon>
        <taxon>Cytophagales</taxon>
        <taxon>Hymenobacteraceae</taxon>
        <taxon>Hymenobacter</taxon>
    </lineage>
</organism>
<dbReference type="RefSeq" id="WP_086594249.1">
    <property type="nucleotide sequence ID" value="NZ_MTSE01000005.1"/>
</dbReference>
<feature type="domain" description="N-acetyltransferase" evidence="1">
    <location>
        <begin position="54"/>
        <end position="138"/>
    </location>
</feature>
<protein>
    <recommendedName>
        <fullName evidence="1">N-acetyltransferase domain-containing protein</fullName>
    </recommendedName>
</protein>
<dbReference type="InterPro" id="IPR000182">
    <property type="entry name" value="GNAT_dom"/>
</dbReference>
<reference evidence="2 3" key="1">
    <citation type="submission" date="2017-01" db="EMBL/GenBank/DDBJ databases">
        <title>A new Hymenobacter.</title>
        <authorList>
            <person name="Liang Y."/>
            <person name="Feng F."/>
        </authorList>
    </citation>
    <scope>NUCLEOTIDE SEQUENCE [LARGE SCALE GENOMIC DNA]</scope>
    <source>
        <strain evidence="2">MIMBbqt21</strain>
    </source>
</reference>
<evidence type="ECO:0000313" key="2">
    <source>
        <dbReference type="EMBL" id="OUJ73645.1"/>
    </source>
</evidence>
<dbReference type="Proteomes" id="UP000194873">
    <property type="component" value="Unassembled WGS sequence"/>
</dbReference>
<name>A0A243WDA9_9BACT</name>
<dbReference type="EMBL" id="MTSE01000005">
    <property type="protein sequence ID" value="OUJ73645.1"/>
    <property type="molecule type" value="Genomic_DNA"/>
</dbReference>
<dbReference type="GO" id="GO:0016747">
    <property type="term" value="F:acyltransferase activity, transferring groups other than amino-acyl groups"/>
    <property type="evidence" value="ECO:0007669"/>
    <property type="project" value="InterPro"/>
</dbReference>
<keyword evidence="3" id="KW-1185">Reference proteome</keyword>
<accession>A0A243WDA9</accession>